<evidence type="ECO:0000256" key="2">
    <source>
        <dbReference type="ARBA" id="ARBA00009776"/>
    </source>
</evidence>
<dbReference type="GO" id="GO:0004798">
    <property type="term" value="F:dTMP kinase activity"/>
    <property type="evidence" value="ECO:0007669"/>
    <property type="project" value="UniProtKB-EC"/>
</dbReference>
<dbReference type="SUPFAM" id="SSF52540">
    <property type="entry name" value="P-loop containing nucleoside triphosphate hydrolases"/>
    <property type="match status" value="1"/>
</dbReference>
<organism evidence="11 12">
    <name type="scientific">Mizuhopecten yessoensis</name>
    <name type="common">Japanese scallop</name>
    <name type="synonym">Patinopecten yessoensis</name>
    <dbReference type="NCBI Taxonomy" id="6573"/>
    <lineage>
        <taxon>Eukaryota</taxon>
        <taxon>Metazoa</taxon>
        <taxon>Spiralia</taxon>
        <taxon>Lophotrochozoa</taxon>
        <taxon>Mollusca</taxon>
        <taxon>Bivalvia</taxon>
        <taxon>Autobranchia</taxon>
        <taxon>Pteriomorphia</taxon>
        <taxon>Pectinida</taxon>
        <taxon>Pectinoidea</taxon>
        <taxon>Pectinidae</taxon>
        <taxon>Mizuhopecten</taxon>
    </lineage>
</organism>
<dbReference type="GO" id="GO:0005739">
    <property type="term" value="C:mitochondrion"/>
    <property type="evidence" value="ECO:0007669"/>
    <property type="project" value="TreeGrafter"/>
</dbReference>
<dbReference type="InterPro" id="IPR039430">
    <property type="entry name" value="Thymidylate_kin-like_dom"/>
</dbReference>
<dbReference type="GO" id="GO:0005524">
    <property type="term" value="F:ATP binding"/>
    <property type="evidence" value="ECO:0007669"/>
    <property type="project" value="UniProtKB-KW"/>
</dbReference>
<feature type="domain" description="Thymidylate kinase-like" evidence="10">
    <location>
        <begin position="73"/>
        <end position="250"/>
    </location>
</feature>
<dbReference type="Proteomes" id="UP000242188">
    <property type="component" value="Unassembled WGS sequence"/>
</dbReference>
<dbReference type="GO" id="GO:0006235">
    <property type="term" value="P:dTTP biosynthetic process"/>
    <property type="evidence" value="ECO:0007669"/>
    <property type="project" value="TreeGrafter"/>
</dbReference>
<dbReference type="GO" id="GO:0005829">
    <property type="term" value="C:cytosol"/>
    <property type="evidence" value="ECO:0007669"/>
    <property type="project" value="TreeGrafter"/>
</dbReference>
<evidence type="ECO:0000256" key="6">
    <source>
        <dbReference type="ARBA" id="ARBA00022727"/>
    </source>
</evidence>
<dbReference type="CDD" id="cd01672">
    <property type="entry name" value="TMPK"/>
    <property type="match status" value="1"/>
</dbReference>
<keyword evidence="12" id="KW-1185">Reference proteome</keyword>
<keyword evidence="8 11" id="KW-0418">Kinase</keyword>
<evidence type="ECO:0000256" key="5">
    <source>
        <dbReference type="ARBA" id="ARBA00022679"/>
    </source>
</evidence>
<evidence type="ECO:0000256" key="7">
    <source>
        <dbReference type="ARBA" id="ARBA00022741"/>
    </source>
</evidence>
<evidence type="ECO:0000256" key="3">
    <source>
        <dbReference type="ARBA" id="ARBA00012980"/>
    </source>
</evidence>
<dbReference type="PANTHER" id="PTHR10344:SF1">
    <property type="entry name" value="THYMIDYLATE KINASE"/>
    <property type="match status" value="1"/>
</dbReference>
<evidence type="ECO:0000256" key="8">
    <source>
        <dbReference type="ARBA" id="ARBA00022777"/>
    </source>
</evidence>
<dbReference type="AlphaFoldDB" id="A0A210PQL2"/>
<gene>
    <name evidence="11" type="ORF">KP79_PYT20788</name>
</gene>
<dbReference type="InterPro" id="IPR018094">
    <property type="entry name" value="Thymidylate_kinase"/>
</dbReference>
<keyword evidence="6" id="KW-0545">Nucleotide biosynthesis</keyword>
<dbReference type="GO" id="GO:0005634">
    <property type="term" value="C:nucleus"/>
    <property type="evidence" value="ECO:0007669"/>
    <property type="project" value="TreeGrafter"/>
</dbReference>
<keyword evidence="7" id="KW-0547">Nucleotide-binding</keyword>
<dbReference type="STRING" id="6573.A0A210PQL2"/>
<dbReference type="GO" id="GO:0006233">
    <property type="term" value="P:dTDP biosynthetic process"/>
    <property type="evidence" value="ECO:0007669"/>
    <property type="project" value="InterPro"/>
</dbReference>
<dbReference type="GO" id="GO:0006227">
    <property type="term" value="P:dUDP biosynthetic process"/>
    <property type="evidence" value="ECO:0007669"/>
    <property type="project" value="TreeGrafter"/>
</dbReference>
<dbReference type="NCBIfam" id="TIGR00041">
    <property type="entry name" value="DTMP_kinase"/>
    <property type="match status" value="1"/>
</dbReference>
<keyword evidence="9" id="KW-0067">ATP-binding</keyword>
<evidence type="ECO:0000259" key="10">
    <source>
        <dbReference type="Pfam" id="PF02223"/>
    </source>
</evidence>
<dbReference type="EC" id="2.7.4.9" evidence="3"/>
<comment type="similarity">
    <text evidence="2">Belongs to the thymidylate kinase family.</text>
</comment>
<protein>
    <recommendedName>
        <fullName evidence="4">Thymidylate kinase</fullName>
        <ecNumber evidence="3">2.7.4.9</ecNumber>
    </recommendedName>
</protein>
<evidence type="ECO:0000313" key="11">
    <source>
        <dbReference type="EMBL" id="OWF38767.1"/>
    </source>
</evidence>
<proteinExistence type="inferred from homology"/>
<evidence type="ECO:0000256" key="4">
    <source>
        <dbReference type="ARBA" id="ARBA00017144"/>
    </source>
</evidence>
<dbReference type="OrthoDB" id="425602at2759"/>
<dbReference type="HAMAP" id="MF_00165">
    <property type="entry name" value="Thymidylate_kinase"/>
    <property type="match status" value="1"/>
</dbReference>
<keyword evidence="5" id="KW-0808">Transferase</keyword>
<dbReference type="EMBL" id="NEDP02005555">
    <property type="protein sequence ID" value="OWF38767.1"/>
    <property type="molecule type" value="Genomic_DNA"/>
</dbReference>
<dbReference type="Pfam" id="PF02223">
    <property type="entry name" value="Thymidylate_kin"/>
    <property type="match status" value="1"/>
</dbReference>
<sequence>MTLLRRYFGIMVLFQNRVPMAAAYKLAVQGHLTTGRTGFGGTCQHRSVRSFLTDIVNNQARLCAMKRGALIVFEGGDHSGKTTQCTKLIHAFESAGEKVKLFKFPDRTSTIGQMINNYLGSKCEIEDHSVHLLFSANRWEKQPRMMELLESGTTLIVDRYAFSGVAFTAAKPGFAIEWCKQPDIGLPRPDLVCFLTLDTEAAAKRGTFGGERYERTDFQKKVMNNFEKLKDSTWKEIDADKSIDDLHKEILDLATTTMASVAQNPIEKLWMPDDTETKCKM</sequence>
<evidence type="ECO:0000313" key="12">
    <source>
        <dbReference type="Proteomes" id="UP000242188"/>
    </source>
</evidence>
<dbReference type="PANTHER" id="PTHR10344">
    <property type="entry name" value="THYMIDYLATE KINASE"/>
    <property type="match status" value="1"/>
</dbReference>
<dbReference type="GO" id="GO:0004550">
    <property type="term" value="F:nucleoside diphosphate kinase activity"/>
    <property type="evidence" value="ECO:0007669"/>
    <property type="project" value="TreeGrafter"/>
</dbReference>
<comment type="caution">
    <text evidence="11">The sequence shown here is derived from an EMBL/GenBank/DDBJ whole genome shotgun (WGS) entry which is preliminary data.</text>
</comment>
<dbReference type="PROSITE" id="PS01331">
    <property type="entry name" value="THYMIDYLATE_KINASE"/>
    <property type="match status" value="1"/>
</dbReference>
<dbReference type="InterPro" id="IPR018095">
    <property type="entry name" value="Thymidylate_kin_CS"/>
</dbReference>
<reference evidence="11 12" key="1">
    <citation type="journal article" date="2017" name="Nat. Ecol. Evol.">
        <title>Scallop genome provides insights into evolution of bilaterian karyotype and development.</title>
        <authorList>
            <person name="Wang S."/>
            <person name="Zhang J."/>
            <person name="Jiao W."/>
            <person name="Li J."/>
            <person name="Xun X."/>
            <person name="Sun Y."/>
            <person name="Guo X."/>
            <person name="Huan P."/>
            <person name="Dong B."/>
            <person name="Zhang L."/>
            <person name="Hu X."/>
            <person name="Sun X."/>
            <person name="Wang J."/>
            <person name="Zhao C."/>
            <person name="Wang Y."/>
            <person name="Wang D."/>
            <person name="Huang X."/>
            <person name="Wang R."/>
            <person name="Lv J."/>
            <person name="Li Y."/>
            <person name="Zhang Z."/>
            <person name="Liu B."/>
            <person name="Lu W."/>
            <person name="Hui Y."/>
            <person name="Liang J."/>
            <person name="Zhou Z."/>
            <person name="Hou R."/>
            <person name="Li X."/>
            <person name="Liu Y."/>
            <person name="Li H."/>
            <person name="Ning X."/>
            <person name="Lin Y."/>
            <person name="Zhao L."/>
            <person name="Xing Q."/>
            <person name="Dou J."/>
            <person name="Li Y."/>
            <person name="Mao J."/>
            <person name="Guo H."/>
            <person name="Dou H."/>
            <person name="Li T."/>
            <person name="Mu C."/>
            <person name="Jiang W."/>
            <person name="Fu Q."/>
            <person name="Fu X."/>
            <person name="Miao Y."/>
            <person name="Liu J."/>
            <person name="Yu Q."/>
            <person name="Li R."/>
            <person name="Liao H."/>
            <person name="Li X."/>
            <person name="Kong Y."/>
            <person name="Jiang Z."/>
            <person name="Chourrout D."/>
            <person name="Li R."/>
            <person name="Bao Z."/>
        </authorList>
    </citation>
    <scope>NUCLEOTIDE SEQUENCE [LARGE SCALE GENOMIC DNA]</scope>
    <source>
        <strain evidence="11 12">PY_sf001</strain>
    </source>
</reference>
<dbReference type="Gene3D" id="3.40.50.300">
    <property type="entry name" value="P-loop containing nucleotide triphosphate hydrolases"/>
    <property type="match status" value="1"/>
</dbReference>
<evidence type="ECO:0000256" key="9">
    <source>
        <dbReference type="ARBA" id="ARBA00022840"/>
    </source>
</evidence>
<name>A0A210PQL2_MIZYE</name>
<comment type="pathway">
    <text evidence="1">Pyrimidine metabolism; dTTP biosynthesis.</text>
</comment>
<dbReference type="InterPro" id="IPR027417">
    <property type="entry name" value="P-loop_NTPase"/>
</dbReference>
<accession>A0A210PQL2</accession>
<dbReference type="FunFam" id="3.40.50.300:FF:000679">
    <property type="entry name" value="Thymidylate kinase"/>
    <property type="match status" value="1"/>
</dbReference>
<evidence type="ECO:0000256" key="1">
    <source>
        <dbReference type="ARBA" id="ARBA00004992"/>
    </source>
</evidence>